<dbReference type="EMBL" id="CP000698">
    <property type="protein sequence ID" value="ABQ27837.1"/>
    <property type="molecule type" value="Genomic_DNA"/>
</dbReference>
<feature type="binding site" evidence="6">
    <location>
        <position position="136"/>
    </location>
    <ligand>
        <name>Zn(2+)</name>
        <dbReference type="ChEBI" id="CHEBI:29105"/>
    </ligand>
</feature>
<dbReference type="RefSeq" id="WP_011940490.1">
    <property type="nucleotide sequence ID" value="NC_009483.1"/>
</dbReference>
<comment type="cofactor">
    <cofactor evidence="6">
        <name>Zn(2+)</name>
        <dbReference type="ChEBI" id="CHEBI:29105"/>
    </cofactor>
    <text evidence="6">Binds 1 zinc ion per subunit.</text>
</comment>
<dbReference type="PANTHER" id="PTHR11002">
    <property type="entry name" value="CARBONIC ANHYDRASE"/>
    <property type="match status" value="1"/>
</dbReference>
<feature type="binding site" evidence="6">
    <location>
        <position position="133"/>
    </location>
    <ligand>
        <name>Zn(2+)</name>
        <dbReference type="ChEBI" id="CHEBI:29105"/>
    </ligand>
</feature>
<evidence type="ECO:0000313" key="8">
    <source>
        <dbReference type="EMBL" id="ABQ27837.1"/>
    </source>
</evidence>
<proteinExistence type="inferred from homology"/>
<dbReference type="GO" id="GO:0004089">
    <property type="term" value="F:carbonate dehydratase activity"/>
    <property type="evidence" value="ECO:0007669"/>
    <property type="project" value="UniProtKB-EC"/>
</dbReference>
<gene>
    <name evidence="8" type="ordered locus">Gura_3684</name>
</gene>
<feature type="signal peptide" evidence="7">
    <location>
        <begin position="1"/>
        <end position="22"/>
    </location>
</feature>
<dbReference type="AlphaFoldDB" id="A5G7R9"/>
<evidence type="ECO:0000256" key="5">
    <source>
        <dbReference type="ARBA" id="ARBA00048348"/>
    </source>
</evidence>
<feature type="binding site" evidence="6">
    <location>
        <position position="81"/>
    </location>
    <ligand>
        <name>Zn(2+)</name>
        <dbReference type="ChEBI" id="CHEBI:29105"/>
    </ligand>
</feature>
<dbReference type="InterPro" id="IPR036874">
    <property type="entry name" value="Carbonic_anhydrase_sf"/>
</dbReference>
<reference evidence="8 9" key="1">
    <citation type="submission" date="2007-05" db="EMBL/GenBank/DDBJ databases">
        <title>Complete sequence of Geobacter uraniireducens Rf4.</title>
        <authorList>
            <consortium name="US DOE Joint Genome Institute"/>
            <person name="Copeland A."/>
            <person name="Lucas S."/>
            <person name="Lapidus A."/>
            <person name="Barry K."/>
            <person name="Detter J.C."/>
            <person name="Glavina del Rio T."/>
            <person name="Hammon N."/>
            <person name="Israni S."/>
            <person name="Dalin E."/>
            <person name="Tice H."/>
            <person name="Pitluck S."/>
            <person name="Chertkov O."/>
            <person name="Brettin T."/>
            <person name="Bruce D."/>
            <person name="Han C."/>
            <person name="Schmutz J."/>
            <person name="Larimer F."/>
            <person name="Land M."/>
            <person name="Hauser L."/>
            <person name="Kyrpides N."/>
            <person name="Mikhailova N."/>
            <person name="Shelobolina E."/>
            <person name="Aklujkar M."/>
            <person name="Lovley D."/>
            <person name="Richardson P."/>
        </authorList>
    </citation>
    <scope>NUCLEOTIDE SEQUENCE [LARGE SCALE GENOMIC DNA]</scope>
    <source>
        <strain evidence="8 9">Rf4</strain>
    </source>
</reference>
<keyword evidence="9" id="KW-1185">Reference proteome</keyword>
<dbReference type="GO" id="GO:0015976">
    <property type="term" value="P:carbon utilization"/>
    <property type="evidence" value="ECO:0007669"/>
    <property type="project" value="InterPro"/>
</dbReference>
<evidence type="ECO:0000256" key="2">
    <source>
        <dbReference type="ARBA" id="ARBA00012925"/>
    </source>
</evidence>
<dbReference type="CDD" id="cd03378">
    <property type="entry name" value="beta_CA_cladeC"/>
    <property type="match status" value="1"/>
</dbReference>
<dbReference type="STRING" id="351605.Gura_3684"/>
<dbReference type="PROSITE" id="PS00704">
    <property type="entry name" value="PROK_CO2_ANHYDRASE_1"/>
    <property type="match status" value="1"/>
</dbReference>
<dbReference type="InterPro" id="IPR001765">
    <property type="entry name" value="Carbonic_anhydrase"/>
</dbReference>
<dbReference type="Pfam" id="PF00484">
    <property type="entry name" value="Pro_CA"/>
    <property type="match status" value="1"/>
</dbReference>
<sequence length="232" mass="24388">MKKFTAVLALVGALLSGSLALASTTATTAVTPDQALRLLMDGNRHFVKGDLDNLEHMSTVSRRAALVAGQHPYAIILTCSDSRVPPEILFDKGLGEIFVARVAGNIATASELLGSIEYGVEHLGASLIMVLGHSKCGAVTATYDAHVTGAMPEKNIDSLVKAIDPAVTAVLATKPSGTKDEVVEECIVENVNKVTESIEANSPIVKEFVEHGKVKIVKAKYDLSTGVVSLLP</sequence>
<organism evidence="8 9">
    <name type="scientific">Geotalea uraniireducens (strain Rf4)</name>
    <name type="common">Geobacter uraniireducens</name>
    <dbReference type="NCBI Taxonomy" id="351605"/>
    <lineage>
        <taxon>Bacteria</taxon>
        <taxon>Pseudomonadati</taxon>
        <taxon>Thermodesulfobacteriota</taxon>
        <taxon>Desulfuromonadia</taxon>
        <taxon>Geobacterales</taxon>
        <taxon>Geobacteraceae</taxon>
        <taxon>Geotalea</taxon>
    </lineage>
</organism>
<dbReference type="SMART" id="SM00947">
    <property type="entry name" value="Pro_CA"/>
    <property type="match status" value="1"/>
</dbReference>
<evidence type="ECO:0000256" key="1">
    <source>
        <dbReference type="ARBA" id="ARBA00006217"/>
    </source>
</evidence>
<keyword evidence="4" id="KW-0456">Lyase</keyword>
<evidence type="ECO:0000256" key="3">
    <source>
        <dbReference type="ARBA" id="ARBA00022833"/>
    </source>
</evidence>
<comment type="catalytic activity">
    <reaction evidence="5">
        <text>hydrogencarbonate + H(+) = CO2 + H2O</text>
        <dbReference type="Rhea" id="RHEA:10748"/>
        <dbReference type="ChEBI" id="CHEBI:15377"/>
        <dbReference type="ChEBI" id="CHEBI:15378"/>
        <dbReference type="ChEBI" id="CHEBI:16526"/>
        <dbReference type="ChEBI" id="CHEBI:17544"/>
        <dbReference type="EC" id="4.2.1.1"/>
    </reaction>
</comment>
<evidence type="ECO:0000313" key="9">
    <source>
        <dbReference type="Proteomes" id="UP000006695"/>
    </source>
</evidence>
<feature type="chain" id="PRO_5002683302" description="carbonic anhydrase" evidence="7">
    <location>
        <begin position="23"/>
        <end position="232"/>
    </location>
</feature>
<dbReference type="GO" id="GO:0008270">
    <property type="term" value="F:zinc ion binding"/>
    <property type="evidence" value="ECO:0007669"/>
    <property type="project" value="InterPro"/>
</dbReference>
<keyword evidence="3 6" id="KW-0862">Zinc</keyword>
<evidence type="ECO:0000256" key="7">
    <source>
        <dbReference type="SAM" id="SignalP"/>
    </source>
</evidence>
<dbReference type="PANTHER" id="PTHR11002:SF79">
    <property type="entry name" value="CARBONIC ANHYDRASE 2"/>
    <property type="match status" value="1"/>
</dbReference>
<dbReference type="InterPro" id="IPR015892">
    <property type="entry name" value="Carbonic_anhydrase_CS"/>
</dbReference>
<accession>A5G7R9</accession>
<protein>
    <recommendedName>
        <fullName evidence="2">carbonic anhydrase</fullName>
        <ecNumber evidence="2">4.2.1.1</ecNumber>
    </recommendedName>
</protein>
<dbReference type="OrthoDB" id="9797527at2"/>
<dbReference type="KEGG" id="gur:Gura_3684"/>
<dbReference type="HOGENOM" id="CLU_053879_4_2_7"/>
<comment type="similarity">
    <text evidence="1">Belongs to the beta-class carbonic anhydrase family.</text>
</comment>
<dbReference type="SUPFAM" id="SSF53056">
    <property type="entry name" value="beta-carbonic anhydrase, cab"/>
    <property type="match status" value="1"/>
</dbReference>
<dbReference type="EC" id="4.2.1.1" evidence="2"/>
<keyword evidence="6" id="KW-0479">Metal-binding</keyword>
<keyword evidence="7" id="KW-0732">Signal</keyword>
<feature type="binding site" evidence="6">
    <location>
        <position position="79"/>
    </location>
    <ligand>
        <name>Zn(2+)</name>
        <dbReference type="ChEBI" id="CHEBI:29105"/>
    </ligand>
</feature>
<dbReference type="Gene3D" id="3.40.1050.10">
    <property type="entry name" value="Carbonic anhydrase"/>
    <property type="match status" value="1"/>
</dbReference>
<name>A5G7R9_GEOUR</name>
<dbReference type="Proteomes" id="UP000006695">
    <property type="component" value="Chromosome"/>
</dbReference>
<evidence type="ECO:0000256" key="6">
    <source>
        <dbReference type="PIRSR" id="PIRSR601765-1"/>
    </source>
</evidence>
<evidence type="ECO:0000256" key="4">
    <source>
        <dbReference type="ARBA" id="ARBA00023239"/>
    </source>
</evidence>